<reference evidence="4 5" key="1">
    <citation type="submission" date="2018-09" db="EMBL/GenBank/DDBJ databases">
        <title>Phylogeny of the Shewanellaceae, and recommendation for two new genera, Pseudoshewanella and Parashewanella.</title>
        <authorList>
            <person name="Wang G."/>
        </authorList>
    </citation>
    <scope>NUCLEOTIDE SEQUENCE [LARGE SCALE GENOMIC DNA]</scope>
    <source>
        <strain evidence="4 5">C51</strain>
    </source>
</reference>
<feature type="domain" description="BON" evidence="3">
    <location>
        <begin position="43"/>
        <end position="112"/>
    </location>
</feature>
<name>A0A3L8PVN6_9GAMM</name>
<evidence type="ECO:0000259" key="3">
    <source>
        <dbReference type="PROSITE" id="PS50914"/>
    </source>
</evidence>
<dbReference type="InterPro" id="IPR014004">
    <property type="entry name" value="Transpt-assoc_nodulatn_dom_bac"/>
</dbReference>
<accession>A0A3L8PVN6</accession>
<feature type="chain" id="PRO_5018162168" evidence="2">
    <location>
        <begin position="19"/>
        <end position="188"/>
    </location>
</feature>
<dbReference type="PROSITE" id="PS51257">
    <property type="entry name" value="PROKAR_LIPOPROTEIN"/>
    <property type="match status" value="1"/>
</dbReference>
<dbReference type="SMART" id="SM00749">
    <property type="entry name" value="BON"/>
    <property type="match status" value="2"/>
</dbReference>
<dbReference type="EMBL" id="QZEI01000036">
    <property type="protein sequence ID" value="RLV59384.1"/>
    <property type="molecule type" value="Genomic_DNA"/>
</dbReference>
<dbReference type="AlphaFoldDB" id="A0A3L8PVN6"/>
<dbReference type="InterPro" id="IPR007055">
    <property type="entry name" value="BON_dom"/>
</dbReference>
<dbReference type="RefSeq" id="WP_121839335.1">
    <property type="nucleotide sequence ID" value="NZ_ML014785.1"/>
</dbReference>
<dbReference type="NCBIfam" id="NF008247">
    <property type="entry name" value="PRK11023.1"/>
    <property type="match status" value="1"/>
</dbReference>
<gene>
    <name evidence="4" type="primary">osmY</name>
    <name evidence="4" type="ORF">D5018_12490</name>
</gene>
<sequence length="188" mass="20641">MKKLIVLLLTCFMLQGCAGLIIAGAAGGAVALNDKRSLGTQLDDTDTDFKIMAELAKQQDIKNQTHIRAITVNRKVLVIGQAPNTMLRSKAISVIKGMNIADKVYDQIRISSPTGFTTRTNDTWITTKVKSRMLNQKGLDATRIKVITENSEVFLMGVIHPQQADLAVNVARHTTGVQKVIKVFDYSN</sequence>
<feature type="domain" description="BON" evidence="3">
    <location>
        <begin position="121"/>
        <end position="188"/>
    </location>
</feature>
<evidence type="ECO:0000256" key="2">
    <source>
        <dbReference type="SAM" id="SignalP"/>
    </source>
</evidence>
<organism evidence="4 5">
    <name type="scientific">Parashewanella curva</name>
    <dbReference type="NCBI Taxonomy" id="2338552"/>
    <lineage>
        <taxon>Bacteria</taxon>
        <taxon>Pseudomonadati</taxon>
        <taxon>Pseudomonadota</taxon>
        <taxon>Gammaproteobacteria</taxon>
        <taxon>Alteromonadales</taxon>
        <taxon>Shewanellaceae</taxon>
        <taxon>Parashewanella</taxon>
    </lineage>
</organism>
<proteinExistence type="predicted"/>
<keyword evidence="1 2" id="KW-0732">Signal</keyword>
<dbReference type="OrthoDB" id="9783990at2"/>
<dbReference type="InterPro" id="IPR051686">
    <property type="entry name" value="Lipoprotein_DolP"/>
</dbReference>
<protein>
    <submittedName>
        <fullName evidence="4">Osmotically-inducible protein OsmY</fullName>
    </submittedName>
</protein>
<evidence type="ECO:0000313" key="5">
    <source>
        <dbReference type="Proteomes" id="UP000281474"/>
    </source>
</evidence>
<evidence type="ECO:0000256" key="1">
    <source>
        <dbReference type="ARBA" id="ARBA00022729"/>
    </source>
</evidence>
<comment type="caution">
    <text evidence="4">The sequence shown here is derived from an EMBL/GenBank/DDBJ whole genome shotgun (WGS) entry which is preliminary data.</text>
</comment>
<dbReference type="PANTHER" id="PTHR34606">
    <property type="entry name" value="BON DOMAIN-CONTAINING PROTEIN"/>
    <property type="match status" value="1"/>
</dbReference>
<dbReference type="PANTHER" id="PTHR34606:SF4">
    <property type="entry name" value="OUTER MEMBRANE LIPOPROTEIN DOLP"/>
    <property type="match status" value="1"/>
</dbReference>
<dbReference type="Pfam" id="PF04972">
    <property type="entry name" value="BON"/>
    <property type="match status" value="2"/>
</dbReference>
<dbReference type="PROSITE" id="PS50914">
    <property type="entry name" value="BON"/>
    <property type="match status" value="2"/>
</dbReference>
<evidence type="ECO:0000313" key="4">
    <source>
        <dbReference type="EMBL" id="RLV59384.1"/>
    </source>
</evidence>
<feature type="signal peptide" evidence="2">
    <location>
        <begin position="1"/>
        <end position="18"/>
    </location>
</feature>
<keyword evidence="5" id="KW-1185">Reference proteome</keyword>
<dbReference type="Proteomes" id="UP000281474">
    <property type="component" value="Unassembled WGS sequence"/>
</dbReference>